<dbReference type="EMBL" id="JAMPLM010000002">
    <property type="protein sequence ID" value="MEP1057666.1"/>
    <property type="molecule type" value="Genomic_DNA"/>
</dbReference>
<evidence type="ECO:0000313" key="1">
    <source>
        <dbReference type="EMBL" id="MEP1057666.1"/>
    </source>
</evidence>
<protein>
    <submittedName>
        <fullName evidence="1">Uncharacterized protein</fullName>
    </submittedName>
</protein>
<organism evidence="1 2">
    <name type="scientific">Stenomitos frigidus AS-A4</name>
    <dbReference type="NCBI Taxonomy" id="2933935"/>
    <lineage>
        <taxon>Bacteria</taxon>
        <taxon>Bacillati</taxon>
        <taxon>Cyanobacteriota</taxon>
        <taxon>Cyanophyceae</taxon>
        <taxon>Leptolyngbyales</taxon>
        <taxon>Leptolyngbyaceae</taxon>
        <taxon>Stenomitos</taxon>
    </lineage>
</organism>
<keyword evidence="2" id="KW-1185">Reference proteome</keyword>
<dbReference type="Proteomes" id="UP001476950">
    <property type="component" value="Unassembled WGS sequence"/>
</dbReference>
<reference evidence="1 2" key="1">
    <citation type="submission" date="2022-04" db="EMBL/GenBank/DDBJ databases">
        <title>Positive selection, recombination, and allopatry shape intraspecific diversity of widespread and dominant cyanobacteria.</title>
        <authorList>
            <person name="Wei J."/>
            <person name="Shu W."/>
            <person name="Hu C."/>
        </authorList>
    </citation>
    <scope>NUCLEOTIDE SEQUENCE [LARGE SCALE GENOMIC DNA]</scope>
    <source>
        <strain evidence="1 2">AS-A4</strain>
    </source>
</reference>
<gene>
    <name evidence="1" type="ORF">NDI38_04390</name>
</gene>
<name>A0ABV0KEM0_9CYAN</name>
<accession>A0ABV0KEM0</accession>
<dbReference type="RefSeq" id="WP_190450657.1">
    <property type="nucleotide sequence ID" value="NZ_JAMPLM010000002.1"/>
</dbReference>
<sequence>MTTAGDDRKVFENINLTIYESSGRVYVRIEQDVKNGSAISGEGKCLVEALRALADAIVWAHTNAPIWKHPKVIGERQE</sequence>
<evidence type="ECO:0000313" key="2">
    <source>
        <dbReference type="Proteomes" id="UP001476950"/>
    </source>
</evidence>
<proteinExistence type="predicted"/>
<comment type="caution">
    <text evidence="1">The sequence shown here is derived from an EMBL/GenBank/DDBJ whole genome shotgun (WGS) entry which is preliminary data.</text>
</comment>